<dbReference type="OrthoDB" id="1739831at2"/>
<name>A0A1X7KS07_9BACL</name>
<protein>
    <recommendedName>
        <fullName evidence="3">Flagellar operon protein TIGR03826</fullName>
    </recommendedName>
</protein>
<accession>A0A1X7KS07</accession>
<sequence>MTIEVENCKRCGKVFKKAYSSFCPDCFAFIRSELTRCNEYLKNNPDSDIHELSEATEVPVKKIIRYMNEGKLYVHQHPNLTYGCYFCDHQINRGYLCRDCAAKFNLEVKNLFLEDGYEYDPDTKQIRSRQEQHKQGYSTDRYTVHGTKRI</sequence>
<dbReference type="AlphaFoldDB" id="A0A1X7KS07"/>
<gene>
    <name evidence="1" type="ORF">SAMN06295960_2573</name>
</gene>
<evidence type="ECO:0000313" key="2">
    <source>
        <dbReference type="Proteomes" id="UP000193834"/>
    </source>
</evidence>
<evidence type="ECO:0008006" key="3">
    <source>
        <dbReference type="Google" id="ProtNLM"/>
    </source>
</evidence>
<dbReference type="STRING" id="1852522.SAMN06295960_2573"/>
<dbReference type="Proteomes" id="UP000193834">
    <property type="component" value="Unassembled WGS sequence"/>
</dbReference>
<keyword evidence="2" id="KW-1185">Reference proteome</keyword>
<dbReference type="EMBL" id="FXAZ01000003">
    <property type="protein sequence ID" value="SMG43521.1"/>
    <property type="molecule type" value="Genomic_DNA"/>
</dbReference>
<evidence type="ECO:0000313" key="1">
    <source>
        <dbReference type="EMBL" id="SMG43521.1"/>
    </source>
</evidence>
<reference evidence="1 2" key="1">
    <citation type="submission" date="2017-04" db="EMBL/GenBank/DDBJ databases">
        <authorList>
            <person name="Afonso C.L."/>
            <person name="Miller P.J."/>
            <person name="Scott M.A."/>
            <person name="Spackman E."/>
            <person name="Goraichik I."/>
            <person name="Dimitrov K.M."/>
            <person name="Suarez D.L."/>
            <person name="Swayne D.E."/>
        </authorList>
    </citation>
    <scope>NUCLEOTIDE SEQUENCE [LARGE SCALE GENOMIC DNA]</scope>
    <source>
        <strain evidence="1 2">11</strain>
    </source>
</reference>
<dbReference type="RefSeq" id="WP_139829168.1">
    <property type="nucleotide sequence ID" value="NZ_FXAZ01000003.1"/>
</dbReference>
<proteinExistence type="predicted"/>
<organism evidence="1 2">
    <name type="scientific">Paenibacillus aquistagni</name>
    <dbReference type="NCBI Taxonomy" id="1852522"/>
    <lineage>
        <taxon>Bacteria</taxon>
        <taxon>Bacillati</taxon>
        <taxon>Bacillota</taxon>
        <taxon>Bacilli</taxon>
        <taxon>Bacillales</taxon>
        <taxon>Paenibacillaceae</taxon>
        <taxon>Paenibacillus</taxon>
    </lineage>
</organism>